<dbReference type="EMBL" id="JARKIK010000132">
    <property type="protein sequence ID" value="KAK8721055.1"/>
    <property type="molecule type" value="Genomic_DNA"/>
</dbReference>
<dbReference type="EMBL" id="JARKIK010000132">
    <property type="protein sequence ID" value="KAK8721052.1"/>
    <property type="molecule type" value="Genomic_DNA"/>
</dbReference>
<dbReference type="EMBL" id="JARKIK010000132">
    <property type="protein sequence ID" value="KAK8721060.1"/>
    <property type="molecule type" value="Genomic_DNA"/>
</dbReference>
<dbReference type="AlphaFoldDB" id="A0AAW0VVP5"/>
<comment type="caution">
    <text evidence="2">The sequence shown here is derived from an EMBL/GenBank/DDBJ whole genome shotgun (WGS) entry which is preliminary data.</text>
</comment>
<name>A0AAW0VVP5_CHEQU</name>
<dbReference type="EMBL" id="JARKIK010000132">
    <property type="protein sequence ID" value="KAK8721050.1"/>
    <property type="molecule type" value="Genomic_DNA"/>
</dbReference>
<dbReference type="EMBL" id="JARKIK010000132">
    <property type="protein sequence ID" value="KAK8721058.1"/>
    <property type="molecule type" value="Genomic_DNA"/>
</dbReference>
<dbReference type="EMBL" id="JARKIK010000132">
    <property type="protein sequence ID" value="KAK8721054.1"/>
    <property type="molecule type" value="Genomic_DNA"/>
</dbReference>
<feature type="compositionally biased region" description="Polar residues" evidence="1">
    <location>
        <begin position="176"/>
        <end position="188"/>
    </location>
</feature>
<keyword evidence="3" id="KW-1185">Reference proteome</keyword>
<dbReference type="Proteomes" id="UP001445076">
    <property type="component" value="Unassembled WGS sequence"/>
</dbReference>
<sequence>MVAPYEIGDPMRSFVRVPGSGADKAAKPICWDLARSSTVAGAVPVQPTIPSAIPITTLFKPAKSNEENNRPNSEEQGAVAQVDEQTEERASAKSISKNASASKQESSVAQAARPTEEPCPNISNCTPLKPDGGGQSAGARKRKHIIESGRLEQESGPSLTKVQCVSQEMEEDGKIATTSTGASSQVQEELSKLTKERDQLRQENEELRNRLTLFHDLFRNKKRLSLLVRRMGIIN</sequence>
<feature type="compositionally biased region" description="Basic and acidic residues" evidence="1">
    <location>
        <begin position="63"/>
        <end position="73"/>
    </location>
</feature>
<feature type="region of interest" description="Disordered" evidence="1">
    <location>
        <begin position="60"/>
        <end position="142"/>
    </location>
</feature>
<gene>
    <name evidence="2" type="ORF">OTU49_012974</name>
</gene>
<dbReference type="EMBL" id="JARKIK010000132">
    <property type="protein sequence ID" value="KAK8721061.1"/>
    <property type="molecule type" value="Genomic_DNA"/>
</dbReference>
<dbReference type="EMBL" id="JARKIK010000132">
    <property type="protein sequence ID" value="KAK8721049.1"/>
    <property type="molecule type" value="Genomic_DNA"/>
</dbReference>
<dbReference type="EMBL" id="JARKIK010000132">
    <property type="protein sequence ID" value="KAK8721048.1"/>
    <property type="molecule type" value="Genomic_DNA"/>
</dbReference>
<dbReference type="EMBL" id="JARKIK010000132">
    <property type="protein sequence ID" value="KAK8721059.1"/>
    <property type="molecule type" value="Genomic_DNA"/>
</dbReference>
<proteinExistence type="predicted"/>
<feature type="region of interest" description="Disordered" evidence="1">
    <location>
        <begin position="169"/>
        <end position="188"/>
    </location>
</feature>
<protein>
    <submittedName>
        <fullName evidence="2">Uncharacterized protein</fullName>
    </submittedName>
</protein>
<reference evidence="2" key="2">
    <citation type="submission" date="2024-01" db="EMBL/GenBank/DDBJ databases">
        <authorList>
            <person name="He J."/>
            <person name="Wang M."/>
            <person name="Zheng J."/>
            <person name="Liu Z."/>
        </authorList>
    </citation>
    <scope>NUCLEOTIDE SEQUENCE</scope>
    <source>
        <strain evidence="2">ZL_2023a</strain>
        <tissue evidence="2">Muscle</tissue>
    </source>
</reference>
<evidence type="ECO:0000256" key="1">
    <source>
        <dbReference type="SAM" id="MobiDB-lite"/>
    </source>
</evidence>
<dbReference type="EMBL" id="JARKIK010000132">
    <property type="protein sequence ID" value="KAK8721056.1"/>
    <property type="molecule type" value="Genomic_DNA"/>
</dbReference>
<dbReference type="EMBL" id="JARKIK010000132">
    <property type="protein sequence ID" value="KAK8721057.1"/>
    <property type="molecule type" value="Genomic_DNA"/>
</dbReference>
<dbReference type="EMBL" id="JARKIK010000132">
    <property type="protein sequence ID" value="KAK8721062.1"/>
    <property type="molecule type" value="Genomic_DNA"/>
</dbReference>
<organism evidence="2 3">
    <name type="scientific">Cherax quadricarinatus</name>
    <name type="common">Australian red claw crayfish</name>
    <dbReference type="NCBI Taxonomy" id="27406"/>
    <lineage>
        <taxon>Eukaryota</taxon>
        <taxon>Metazoa</taxon>
        <taxon>Ecdysozoa</taxon>
        <taxon>Arthropoda</taxon>
        <taxon>Crustacea</taxon>
        <taxon>Multicrustacea</taxon>
        <taxon>Malacostraca</taxon>
        <taxon>Eumalacostraca</taxon>
        <taxon>Eucarida</taxon>
        <taxon>Decapoda</taxon>
        <taxon>Pleocyemata</taxon>
        <taxon>Astacidea</taxon>
        <taxon>Parastacoidea</taxon>
        <taxon>Parastacidae</taxon>
        <taxon>Cherax</taxon>
    </lineage>
</organism>
<accession>A0AAW0VVP5</accession>
<dbReference type="EMBL" id="JARKIK010000132">
    <property type="protein sequence ID" value="KAK8721053.1"/>
    <property type="molecule type" value="Genomic_DNA"/>
</dbReference>
<dbReference type="EMBL" id="JARKIK010000132">
    <property type="protein sequence ID" value="KAK8721051.1"/>
    <property type="molecule type" value="Genomic_DNA"/>
</dbReference>
<reference evidence="2 3" key="1">
    <citation type="journal article" date="2024" name="BMC Genomics">
        <title>Genome assembly of redclaw crayfish (Cherax quadricarinatus) provides insights into its immune adaptation and hypoxia tolerance.</title>
        <authorList>
            <person name="Liu Z."/>
            <person name="Zheng J."/>
            <person name="Li H."/>
            <person name="Fang K."/>
            <person name="Wang S."/>
            <person name="He J."/>
            <person name="Zhou D."/>
            <person name="Weng S."/>
            <person name="Chi M."/>
            <person name="Gu Z."/>
            <person name="He J."/>
            <person name="Li F."/>
            <person name="Wang M."/>
        </authorList>
    </citation>
    <scope>NUCLEOTIDE SEQUENCE [LARGE SCALE GENOMIC DNA]</scope>
    <source>
        <strain evidence="2">ZL_2023a</strain>
    </source>
</reference>
<feature type="region of interest" description="Disordered" evidence="1">
    <location>
        <begin position="1"/>
        <end position="22"/>
    </location>
</feature>
<evidence type="ECO:0000313" key="2">
    <source>
        <dbReference type="EMBL" id="KAK8721061.1"/>
    </source>
</evidence>
<evidence type="ECO:0000313" key="3">
    <source>
        <dbReference type="Proteomes" id="UP001445076"/>
    </source>
</evidence>
<feature type="compositionally biased region" description="Low complexity" evidence="1">
    <location>
        <begin position="92"/>
        <end position="103"/>
    </location>
</feature>